<sequence length="138" mass="14700">MPSPCRKRLGLTAPPPPPRQQPAAAGCQGSDDDTFFLREHEGKKTAARDPRTNTKRPVLALSPFFLYWSSRRSRPSGAFRRVTAVGASVHSGAAASQAPTKSATTPGAPGALSAIFAASRVIPDLPLAERRATPRRRS</sequence>
<gene>
    <name evidence="1" type="ORF">HPB50_009158</name>
</gene>
<name>A0ACB7S2H3_HYAAI</name>
<keyword evidence="2" id="KW-1185">Reference proteome</keyword>
<evidence type="ECO:0000313" key="1">
    <source>
        <dbReference type="EMBL" id="KAH6927843.1"/>
    </source>
</evidence>
<evidence type="ECO:0000313" key="2">
    <source>
        <dbReference type="Proteomes" id="UP000821845"/>
    </source>
</evidence>
<dbReference type="EMBL" id="CM023486">
    <property type="protein sequence ID" value="KAH6927843.1"/>
    <property type="molecule type" value="Genomic_DNA"/>
</dbReference>
<accession>A0ACB7S2H3</accession>
<protein>
    <submittedName>
        <fullName evidence="1">Uncharacterized protein</fullName>
    </submittedName>
</protein>
<proteinExistence type="predicted"/>
<comment type="caution">
    <text evidence="1">The sequence shown here is derived from an EMBL/GenBank/DDBJ whole genome shotgun (WGS) entry which is preliminary data.</text>
</comment>
<organism evidence="1 2">
    <name type="scientific">Hyalomma asiaticum</name>
    <name type="common">Tick</name>
    <dbReference type="NCBI Taxonomy" id="266040"/>
    <lineage>
        <taxon>Eukaryota</taxon>
        <taxon>Metazoa</taxon>
        <taxon>Ecdysozoa</taxon>
        <taxon>Arthropoda</taxon>
        <taxon>Chelicerata</taxon>
        <taxon>Arachnida</taxon>
        <taxon>Acari</taxon>
        <taxon>Parasitiformes</taxon>
        <taxon>Ixodida</taxon>
        <taxon>Ixodoidea</taxon>
        <taxon>Ixodidae</taxon>
        <taxon>Hyalomminae</taxon>
        <taxon>Hyalomma</taxon>
    </lineage>
</organism>
<dbReference type="Proteomes" id="UP000821845">
    <property type="component" value="Chromosome 6"/>
</dbReference>
<reference evidence="1" key="1">
    <citation type="submission" date="2020-05" db="EMBL/GenBank/DDBJ databases">
        <title>Large-scale comparative analyses of tick genomes elucidate their genetic diversity and vector capacities.</title>
        <authorList>
            <person name="Jia N."/>
            <person name="Wang J."/>
            <person name="Shi W."/>
            <person name="Du L."/>
            <person name="Sun Y."/>
            <person name="Zhan W."/>
            <person name="Jiang J."/>
            <person name="Wang Q."/>
            <person name="Zhang B."/>
            <person name="Ji P."/>
            <person name="Sakyi L.B."/>
            <person name="Cui X."/>
            <person name="Yuan T."/>
            <person name="Jiang B."/>
            <person name="Yang W."/>
            <person name="Lam T.T.-Y."/>
            <person name="Chang Q."/>
            <person name="Ding S."/>
            <person name="Wang X."/>
            <person name="Zhu J."/>
            <person name="Ruan X."/>
            <person name="Zhao L."/>
            <person name="Wei J."/>
            <person name="Que T."/>
            <person name="Du C."/>
            <person name="Cheng J."/>
            <person name="Dai P."/>
            <person name="Han X."/>
            <person name="Huang E."/>
            <person name="Gao Y."/>
            <person name="Liu J."/>
            <person name="Shao H."/>
            <person name="Ye R."/>
            <person name="Li L."/>
            <person name="Wei W."/>
            <person name="Wang X."/>
            <person name="Wang C."/>
            <person name="Yang T."/>
            <person name="Huo Q."/>
            <person name="Li W."/>
            <person name="Guo W."/>
            <person name="Chen H."/>
            <person name="Zhou L."/>
            <person name="Ni X."/>
            <person name="Tian J."/>
            <person name="Zhou Y."/>
            <person name="Sheng Y."/>
            <person name="Liu T."/>
            <person name="Pan Y."/>
            <person name="Xia L."/>
            <person name="Li J."/>
            <person name="Zhao F."/>
            <person name="Cao W."/>
        </authorList>
    </citation>
    <scope>NUCLEOTIDE SEQUENCE</scope>
    <source>
        <strain evidence="1">Hyas-2018</strain>
    </source>
</reference>